<gene>
    <name evidence="8" type="ORF">EHS25_008964</name>
</gene>
<feature type="transmembrane region" description="Helical" evidence="6">
    <location>
        <begin position="177"/>
        <end position="200"/>
    </location>
</feature>
<feature type="domain" description="Major facilitator superfamily (MFS) profile" evidence="7">
    <location>
        <begin position="76"/>
        <end position="542"/>
    </location>
</feature>
<dbReference type="Pfam" id="PF00083">
    <property type="entry name" value="Sugar_tr"/>
    <property type="match status" value="2"/>
</dbReference>
<dbReference type="PANTHER" id="PTHR48022">
    <property type="entry name" value="PLASTIDIC GLUCOSE TRANSPORTER 4"/>
    <property type="match status" value="1"/>
</dbReference>
<keyword evidence="5 6" id="KW-0472">Membrane</keyword>
<evidence type="ECO:0000313" key="8">
    <source>
        <dbReference type="EMBL" id="RSH91595.1"/>
    </source>
</evidence>
<reference evidence="8 9" key="1">
    <citation type="submission" date="2018-11" db="EMBL/GenBank/DDBJ databases">
        <title>Genome sequence of Saitozyma podzolica DSM 27192.</title>
        <authorList>
            <person name="Aliyu H."/>
            <person name="Gorte O."/>
            <person name="Ochsenreither K."/>
        </authorList>
    </citation>
    <scope>NUCLEOTIDE SEQUENCE [LARGE SCALE GENOMIC DNA]</scope>
    <source>
        <strain evidence="8 9">DSM 27192</strain>
    </source>
</reference>
<evidence type="ECO:0000259" key="7">
    <source>
        <dbReference type="PROSITE" id="PS50850"/>
    </source>
</evidence>
<dbReference type="InterPro" id="IPR020846">
    <property type="entry name" value="MFS_dom"/>
</dbReference>
<proteinExistence type="inferred from homology"/>
<accession>A0A427YKH7</accession>
<dbReference type="AlphaFoldDB" id="A0A427YKH7"/>
<dbReference type="EMBL" id="RSCD01000007">
    <property type="protein sequence ID" value="RSH91595.1"/>
    <property type="molecule type" value="Genomic_DNA"/>
</dbReference>
<dbReference type="InterPro" id="IPR005828">
    <property type="entry name" value="MFS_sugar_transport-like"/>
</dbReference>
<feature type="transmembrane region" description="Helical" evidence="6">
    <location>
        <begin position="153"/>
        <end position="171"/>
    </location>
</feature>
<evidence type="ECO:0000256" key="6">
    <source>
        <dbReference type="SAM" id="Phobius"/>
    </source>
</evidence>
<dbReference type="SUPFAM" id="SSF103473">
    <property type="entry name" value="MFS general substrate transporter"/>
    <property type="match status" value="1"/>
</dbReference>
<comment type="caution">
    <text evidence="8">The sequence shown here is derived from an EMBL/GenBank/DDBJ whole genome shotgun (WGS) entry which is preliminary data.</text>
</comment>
<feature type="transmembrane region" description="Helical" evidence="6">
    <location>
        <begin position="418"/>
        <end position="442"/>
    </location>
</feature>
<feature type="transmembrane region" description="Helical" evidence="6">
    <location>
        <begin position="212"/>
        <end position="232"/>
    </location>
</feature>
<dbReference type="FunFam" id="1.20.1250.20:FF:000078">
    <property type="entry name" value="MFS maltose transporter, putative"/>
    <property type="match status" value="1"/>
</dbReference>
<evidence type="ECO:0000256" key="1">
    <source>
        <dbReference type="ARBA" id="ARBA00004141"/>
    </source>
</evidence>
<comment type="similarity">
    <text evidence="2">Belongs to the major facilitator superfamily. Sugar transporter (TC 2.A.1.1) family.</text>
</comment>
<dbReference type="GO" id="GO:0016020">
    <property type="term" value="C:membrane"/>
    <property type="evidence" value="ECO:0007669"/>
    <property type="project" value="UniProtKB-SubCell"/>
</dbReference>
<evidence type="ECO:0000313" key="9">
    <source>
        <dbReference type="Proteomes" id="UP000279259"/>
    </source>
</evidence>
<sequence>MDAAATKPQQLAAVTVETPLEEKADIVHQENATAEDQKDTGDQWGDVAADAERGEQFEKQLGVWESLKMYKRAVFFSFAASTCIIMEGYDTALLGSFWALPSFQERYGQYYPSLQEYQVPARWQSGISEASSAGAIFGIFWGAFLVQRLGYRWSLILNLALMIPFIGIVAFSPNRTVLLVGELLCGLPWGTFSTLPIAYASEICPISLRAYLTTYINLCWIIGQFISAGIIYGYSSVTVTQWSYRLPWCIQWVWPVPLIVAIFFAPESPWWLVRSGKLEQAEKAVRQLAAVHESDQAHKTVAMMVRTNQLEKEVTEGASYLDCFRGTNRRRTEISMLAFGCQVTCGLYFATNSTYFFEIAGLSDRDAFKMSLGTESIAGELRQVYSLSHCPPPLGSSVPVVGTFGAWFLIRKFGRRTLYLWGLSGMTLMMLLIGILACFTKAHPEVLWAQAAFMYIWVAYYTVTVGPLAFAVVGETSSTRLRNKTVGLSRNCYNVLALVAVLVTPYMINPSAWGWAGYTGFFWTPICLASWAWAYYRLPEMKDRSWRELDILFERGVPARKFASTVIDPHADH</sequence>
<dbReference type="InterPro" id="IPR050360">
    <property type="entry name" value="MFS_Sugar_Transporters"/>
</dbReference>
<dbReference type="OrthoDB" id="6612291at2759"/>
<organism evidence="8 9">
    <name type="scientific">Saitozyma podzolica</name>
    <dbReference type="NCBI Taxonomy" id="1890683"/>
    <lineage>
        <taxon>Eukaryota</taxon>
        <taxon>Fungi</taxon>
        <taxon>Dikarya</taxon>
        <taxon>Basidiomycota</taxon>
        <taxon>Agaricomycotina</taxon>
        <taxon>Tremellomycetes</taxon>
        <taxon>Tremellales</taxon>
        <taxon>Trimorphomycetaceae</taxon>
        <taxon>Saitozyma</taxon>
    </lineage>
</organism>
<dbReference type="Proteomes" id="UP000279259">
    <property type="component" value="Unassembled WGS sequence"/>
</dbReference>
<dbReference type="Gene3D" id="1.20.1250.20">
    <property type="entry name" value="MFS general substrate transporter like domains"/>
    <property type="match status" value="1"/>
</dbReference>
<feature type="transmembrane region" description="Helical" evidence="6">
    <location>
        <begin position="74"/>
        <end position="100"/>
    </location>
</feature>
<feature type="transmembrane region" description="Helical" evidence="6">
    <location>
        <begin position="454"/>
        <end position="473"/>
    </location>
</feature>
<dbReference type="InterPro" id="IPR005829">
    <property type="entry name" value="Sugar_transporter_CS"/>
</dbReference>
<dbReference type="PROSITE" id="PS50850">
    <property type="entry name" value="MFS"/>
    <property type="match status" value="1"/>
</dbReference>
<protein>
    <recommendedName>
        <fullName evidence="7">Major facilitator superfamily (MFS) profile domain-containing protein</fullName>
    </recommendedName>
</protein>
<feature type="transmembrane region" description="Helical" evidence="6">
    <location>
        <begin position="515"/>
        <end position="536"/>
    </location>
</feature>
<dbReference type="PANTHER" id="PTHR48022:SF56">
    <property type="entry name" value="MAJOR FACILITATOR SUPERFAMILY (MFS) PROFILE DOMAIN-CONTAINING PROTEIN-RELATED"/>
    <property type="match status" value="1"/>
</dbReference>
<keyword evidence="4 6" id="KW-1133">Transmembrane helix</keyword>
<dbReference type="InterPro" id="IPR036259">
    <property type="entry name" value="MFS_trans_sf"/>
</dbReference>
<feature type="transmembrane region" description="Helical" evidence="6">
    <location>
        <begin position="127"/>
        <end position="146"/>
    </location>
</feature>
<comment type="subcellular location">
    <subcellularLocation>
        <location evidence="1">Membrane</location>
        <topology evidence="1">Multi-pass membrane protein</topology>
    </subcellularLocation>
</comment>
<evidence type="ECO:0000256" key="2">
    <source>
        <dbReference type="ARBA" id="ARBA00010992"/>
    </source>
</evidence>
<evidence type="ECO:0000256" key="3">
    <source>
        <dbReference type="ARBA" id="ARBA00022692"/>
    </source>
</evidence>
<name>A0A427YKH7_9TREE</name>
<dbReference type="GO" id="GO:0005351">
    <property type="term" value="F:carbohydrate:proton symporter activity"/>
    <property type="evidence" value="ECO:0007669"/>
    <property type="project" value="TreeGrafter"/>
</dbReference>
<feature type="transmembrane region" description="Helical" evidence="6">
    <location>
        <begin position="493"/>
        <end position="509"/>
    </location>
</feature>
<evidence type="ECO:0000256" key="4">
    <source>
        <dbReference type="ARBA" id="ARBA00022989"/>
    </source>
</evidence>
<feature type="transmembrane region" description="Helical" evidence="6">
    <location>
        <begin position="252"/>
        <end position="273"/>
    </location>
</feature>
<keyword evidence="9" id="KW-1185">Reference proteome</keyword>
<dbReference type="PROSITE" id="PS00217">
    <property type="entry name" value="SUGAR_TRANSPORT_2"/>
    <property type="match status" value="1"/>
</dbReference>
<evidence type="ECO:0000256" key="5">
    <source>
        <dbReference type="ARBA" id="ARBA00023136"/>
    </source>
</evidence>
<keyword evidence="3 6" id="KW-0812">Transmembrane</keyword>